<accession>A0ABR4DH79</accession>
<gene>
    <name evidence="2" type="ORF">VTJ83DRAFT_3765</name>
</gene>
<feature type="compositionally biased region" description="Polar residues" evidence="1">
    <location>
        <begin position="1"/>
        <end position="10"/>
    </location>
</feature>
<dbReference type="RefSeq" id="XP_070867643.1">
    <property type="nucleotide sequence ID" value="XM_071010179.1"/>
</dbReference>
<keyword evidence="3" id="KW-1185">Reference proteome</keyword>
<feature type="compositionally biased region" description="Basic and acidic residues" evidence="1">
    <location>
        <begin position="102"/>
        <end position="114"/>
    </location>
</feature>
<protein>
    <recommendedName>
        <fullName evidence="4">Ribosome biogenesis protein ALB1</fullName>
    </recommendedName>
</protein>
<dbReference type="Proteomes" id="UP001600064">
    <property type="component" value="Unassembled WGS sequence"/>
</dbReference>
<sequence>MSSVKNPNFLSKNRLSARAAKRKKQRQKAAERNRLMKLPGGEELAKDVKRGARPGLLPTSGPRAAISKKKQRKLEKMRGYALKRKLEQGLIGEEMAVDDVPQDGKGKQQDKEQDVQGGDAAEMDIE</sequence>
<proteinExistence type="predicted"/>
<dbReference type="GeneID" id="98124823"/>
<organism evidence="2 3">
    <name type="scientific">Remersonia thermophila</name>
    <dbReference type="NCBI Taxonomy" id="72144"/>
    <lineage>
        <taxon>Eukaryota</taxon>
        <taxon>Fungi</taxon>
        <taxon>Dikarya</taxon>
        <taxon>Ascomycota</taxon>
        <taxon>Pezizomycotina</taxon>
        <taxon>Sordariomycetes</taxon>
        <taxon>Sordariomycetidae</taxon>
        <taxon>Sordariales</taxon>
        <taxon>Sordariales incertae sedis</taxon>
        <taxon>Remersonia</taxon>
    </lineage>
</organism>
<feature type="region of interest" description="Disordered" evidence="1">
    <location>
        <begin position="1"/>
        <end position="76"/>
    </location>
</feature>
<name>A0ABR4DH79_9PEZI</name>
<feature type="region of interest" description="Disordered" evidence="1">
    <location>
        <begin position="93"/>
        <end position="126"/>
    </location>
</feature>
<feature type="compositionally biased region" description="Basic residues" evidence="1">
    <location>
        <begin position="66"/>
        <end position="75"/>
    </location>
</feature>
<dbReference type="EMBL" id="JAZGUE010000003">
    <property type="protein sequence ID" value="KAL2268919.1"/>
    <property type="molecule type" value="Genomic_DNA"/>
</dbReference>
<comment type="caution">
    <text evidence="2">The sequence shown here is derived from an EMBL/GenBank/DDBJ whole genome shotgun (WGS) entry which is preliminary data.</text>
</comment>
<evidence type="ECO:0008006" key="4">
    <source>
        <dbReference type="Google" id="ProtNLM"/>
    </source>
</evidence>
<evidence type="ECO:0000313" key="2">
    <source>
        <dbReference type="EMBL" id="KAL2268919.1"/>
    </source>
</evidence>
<reference evidence="2 3" key="1">
    <citation type="journal article" date="2024" name="Commun. Biol.">
        <title>Comparative genomic analysis of thermophilic fungi reveals convergent evolutionary adaptations and gene losses.</title>
        <authorList>
            <person name="Steindorff A.S."/>
            <person name="Aguilar-Pontes M.V."/>
            <person name="Robinson A.J."/>
            <person name="Andreopoulos B."/>
            <person name="LaButti K."/>
            <person name="Kuo A."/>
            <person name="Mondo S."/>
            <person name="Riley R."/>
            <person name="Otillar R."/>
            <person name="Haridas S."/>
            <person name="Lipzen A."/>
            <person name="Grimwood J."/>
            <person name="Schmutz J."/>
            <person name="Clum A."/>
            <person name="Reid I.D."/>
            <person name="Moisan M.C."/>
            <person name="Butler G."/>
            <person name="Nguyen T.T.M."/>
            <person name="Dewar K."/>
            <person name="Conant G."/>
            <person name="Drula E."/>
            <person name="Henrissat B."/>
            <person name="Hansel C."/>
            <person name="Singer S."/>
            <person name="Hutchinson M.I."/>
            <person name="de Vries R.P."/>
            <person name="Natvig D.O."/>
            <person name="Powell A.J."/>
            <person name="Tsang A."/>
            <person name="Grigoriev I.V."/>
        </authorList>
    </citation>
    <scope>NUCLEOTIDE SEQUENCE [LARGE SCALE GENOMIC DNA]</scope>
    <source>
        <strain evidence="2 3">ATCC 22073</strain>
    </source>
</reference>
<evidence type="ECO:0000256" key="1">
    <source>
        <dbReference type="SAM" id="MobiDB-lite"/>
    </source>
</evidence>
<evidence type="ECO:0000313" key="3">
    <source>
        <dbReference type="Proteomes" id="UP001600064"/>
    </source>
</evidence>